<keyword evidence="3" id="KW-1185">Reference proteome</keyword>
<comment type="caution">
    <text evidence="2">The sequence shown here is derived from an EMBL/GenBank/DDBJ whole genome shotgun (WGS) entry which is preliminary data.</text>
</comment>
<protein>
    <submittedName>
        <fullName evidence="2">Uncharacterized protein</fullName>
    </submittedName>
</protein>
<organism evidence="2 3">
    <name type="scientific">Polarella glacialis</name>
    <name type="common">Dinoflagellate</name>
    <dbReference type="NCBI Taxonomy" id="89957"/>
    <lineage>
        <taxon>Eukaryota</taxon>
        <taxon>Sar</taxon>
        <taxon>Alveolata</taxon>
        <taxon>Dinophyceae</taxon>
        <taxon>Suessiales</taxon>
        <taxon>Suessiaceae</taxon>
        <taxon>Polarella</taxon>
    </lineage>
</organism>
<feature type="region of interest" description="Disordered" evidence="1">
    <location>
        <begin position="1"/>
        <end position="21"/>
    </location>
</feature>
<dbReference type="EMBL" id="CAJNNV010017552">
    <property type="protein sequence ID" value="CAE8605246.1"/>
    <property type="molecule type" value="Genomic_DNA"/>
</dbReference>
<dbReference type="AlphaFoldDB" id="A0A813EWV9"/>
<evidence type="ECO:0000313" key="2">
    <source>
        <dbReference type="EMBL" id="CAE8605246.1"/>
    </source>
</evidence>
<feature type="region of interest" description="Disordered" evidence="1">
    <location>
        <begin position="438"/>
        <end position="486"/>
    </location>
</feature>
<reference evidence="2" key="1">
    <citation type="submission" date="2021-02" db="EMBL/GenBank/DDBJ databases">
        <authorList>
            <person name="Dougan E. K."/>
            <person name="Rhodes N."/>
            <person name="Thang M."/>
            <person name="Chan C."/>
        </authorList>
    </citation>
    <scope>NUCLEOTIDE SEQUENCE</scope>
</reference>
<proteinExistence type="predicted"/>
<name>A0A813EWV9_POLGL</name>
<accession>A0A813EWV9</accession>
<evidence type="ECO:0000256" key="1">
    <source>
        <dbReference type="SAM" id="MobiDB-lite"/>
    </source>
</evidence>
<feature type="region of interest" description="Disordered" evidence="1">
    <location>
        <begin position="190"/>
        <end position="218"/>
    </location>
</feature>
<sequence length="486" mass="52632">MAPATPSSPAVARKKSSSSDGSVAQPILHLVYSTRWTLGEKVGGVLGPGDIKKLPAEFQKAIRALFINKPLCCELTNLNFRDRLAREARAKGFRVLRWPIDGEASWLALGEAARLGLMAPGAAAVLLHSWHGAYEKECVPAWDYYPVLEAVAARHVLLYPSATLDQLHSEKRYRSALMPPTRCLRLSRGTGSKGAWQVQGSGSSRSGSARNAQQTVPKATEEALAQLRQEALAAGLPPGDVMVKQGLSWGGEAVTRLGPKAVAAYIKTKVLPKAPAQAKSLTILLQAKVDLVAELRWVILDGKLRGRGWRTFQKAGRGKSMSTAGMKGEQESREALAAAGLAQDEAALLRLEESMRSKVELVLAEAVADAGGQVPQFLRVDLLIDSQGRAWLGERESWGADLMKDTCNRRTRKFTRQDPSRTEVAAAMIARASRSAKLGSTKRKALGREAPGQKVSFRSKTLGSKKRKAPAADTAARKKRQVKRLL</sequence>
<dbReference type="Proteomes" id="UP000654075">
    <property type="component" value="Unassembled WGS sequence"/>
</dbReference>
<evidence type="ECO:0000313" key="3">
    <source>
        <dbReference type="Proteomes" id="UP000654075"/>
    </source>
</evidence>
<gene>
    <name evidence="2" type="ORF">PGLA1383_LOCUS23372</name>
</gene>
<feature type="compositionally biased region" description="Basic residues" evidence="1">
    <location>
        <begin position="477"/>
        <end position="486"/>
    </location>
</feature>